<proteinExistence type="predicted"/>
<keyword evidence="1" id="KW-0732">Signal</keyword>
<reference evidence="2 3" key="1">
    <citation type="submission" date="2019-02" db="EMBL/GenBank/DDBJ databases">
        <title>Deep-cultivation of Planctomycetes and their phenomic and genomic characterization uncovers novel biology.</title>
        <authorList>
            <person name="Wiegand S."/>
            <person name="Jogler M."/>
            <person name="Boedeker C."/>
            <person name="Pinto D."/>
            <person name="Vollmers J."/>
            <person name="Rivas-Marin E."/>
            <person name="Kohn T."/>
            <person name="Peeters S.H."/>
            <person name="Heuer A."/>
            <person name="Rast P."/>
            <person name="Oberbeckmann S."/>
            <person name="Bunk B."/>
            <person name="Jeske O."/>
            <person name="Meyerdierks A."/>
            <person name="Storesund J.E."/>
            <person name="Kallscheuer N."/>
            <person name="Luecker S."/>
            <person name="Lage O.M."/>
            <person name="Pohl T."/>
            <person name="Merkel B.J."/>
            <person name="Hornburger P."/>
            <person name="Mueller R.-W."/>
            <person name="Bruemmer F."/>
            <person name="Labrenz M."/>
            <person name="Spormann A.M."/>
            <person name="Op Den Camp H."/>
            <person name="Overmann J."/>
            <person name="Amann R."/>
            <person name="Jetten M.S.M."/>
            <person name="Mascher T."/>
            <person name="Medema M.H."/>
            <person name="Devos D.P."/>
            <person name="Kaster A.-K."/>
            <person name="Ovreas L."/>
            <person name="Rohde M."/>
            <person name="Galperin M.Y."/>
            <person name="Jogler C."/>
        </authorList>
    </citation>
    <scope>NUCLEOTIDE SEQUENCE [LARGE SCALE GENOMIC DNA]</scope>
    <source>
        <strain evidence="2 3">KOR34</strain>
    </source>
</reference>
<name>A0A5C5VEC7_9BACT</name>
<evidence type="ECO:0008006" key="4">
    <source>
        <dbReference type="Google" id="ProtNLM"/>
    </source>
</evidence>
<dbReference type="Proteomes" id="UP000316714">
    <property type="component" value="Unassembled WGS sequence"/>
</dbReference>
<evidence type="ECO:0000256" key="1">
    <source>
        <dbReference type="SAM" id="SignalP"/>
    </source>
</evidence>
<dbReference type="SUPFAM" id="SSF48208">
    <property type="entry name" value="Six-hairpin glycosidases"/>
    <property type="match status" value="1"/>
</dbReference>
<feature type="chain" id="PRO_5022771673" description="Glycosyl hydrolase family 65 central catalytic domain protein" evidence="1">
    <location>
        <begin position="34"/>
        <end position="718"/>
    </location>
</feature>
<comment type="caution">
    <text evidence="2">The sequence shown here is derived from an EMBL/GenBank/DDBJ whole genome shotgun (WGS) entry which is preliminary data.</text>
</comment>
<feature type="signal peptide" evidence="1">
    <location>
        <begin position="1"/>
        <end position="33"/>
    </location>
</feature>
<sequence length="718" mass="79902" precursor="true">MQRTMLAHTPRALRRGVFLLLTLSLTPAAFSQAIDRRALVGRHAINYSRYSPEAPASVGNGEFAYTFDITGMQTFPSAQPGHLPLATMAQWAWHRFPGSEAYAYEDTLSDYDAHGRRVSYATDMRSETATAIRSNPHRFSLGRVGLLLEGKDGARAKVGDLSNPQQTLDLWTGVAESSFEFDGQPVRVRTASHPEQDAVAFQITSPLVSEGRVGAELRFSYPSGAWGPGLQRWDADSKHTTTQQQAPGGYRISREMDGVRYDVLLSTDANLDQAGPHQLTLKHLGADTLQLVVSFRKENAEPAAADSAAEVLEASAGHWRRFWSNGGVVDLSDSSDPRWKELERRVVLSQYLTAINCAGSLPPQETGLLCNSWYGKSHLEMHWWHAAHFPLWGRDELLERSLGWYEQILPAARRIAERQGYAGVRWPKMTGPHGVSSPSEVGELLIWQQPHPIYFAELAYRSDPSAATLDRFHEIVEQTAEFMADYAEWDSSESNAGEGRYVLGPVLIPAQECYDGRGKPGVLNPTFELAYWRWALRTANEWRERQGRPANEEWAAVAEKIAPLPVRDGVYTAIENAPFTRRRDHPSMLGALGVMPEVGLVDRGTMSHTLDDVRGDWDWAETWGWDYPMMAMTAARLDRGADAVDCLLMDAPKNNYLQNGHCRQTDRLPIYLPANGGLLTAVGMMAAGWDSPTPLRAAPGFPDDGAWRVRHEGLRPMP</sequence>
<dbReference type="GO" id="GO:0005975">
    <property type="term" value="P:carbohydrate metabolic process"/>
    <property type="evidence" value="ECO:0007669"/>
    <property type="project" value="InterPro"/>
</dbReference>
<keyword evidence="3" id="KW-1185">Reference proteome</keyword>
<gene>
    <name evidence="2" type="ORF">KOR34_19300</name>
</gene>
<dbReference type="Gene3D" id="1.50.10.10">
    <property type="match status" value="1"/>
</dbReference>
<evidence type="ECO:0000313" key="3">
    <source>
        <dbReference type="Proteomes" id="UP000316714"/>
    </source>
</evidence>
<dbReference type="EMBL" id="SIHJ01000001">
    <property type="protein sequence ID" value="TWT36984.1"/>
    <property type="molecule type" value="Genomic_DNA"/>
</dbReference>
<dbReference type="AlphaFoldDB" id="A0A5C5VEC7"/>
<accession>A0A5C5VEC7</accession>
<protein>
    <recommendedName>
        <fullName evidence="4">Glycosyl hydrolase family 65 central catalytic domain protein</fullName>
    </recommendedName>
</protein>
<dbReference type="RefSeq" id="WP_197531284.1">
    <property type="nucleotide sequence ID" value="NZ_SIHJ01000001.1"/>
</dbReference>
<dbReference type="InterPro" id="IPR012341">
    <property type="entry name" value="6hp_glycosidase-like_sf"/>
</dbReference>
<evidence type="ECO:0000313" key="2">
    <source>
        <dbReference type="EMBL" id="TWT36984.1"/>
    </source>
</evidence>
<organism evidence="2 3">
    <name type="scientific">Posidoniimonas corsicana</name>
    <dbReference type="NCBI Taxonomy" id="1938618"/>
    <lineage>
        <taxon>Bacteria</taxon>
        <taxon>Pseudomonadati</taxon>
        <taxon>Planctomycetota</taxon>
        <taxon>Planctomycetia</taxon>
        <taxon>Pirellulales</taxon>
        <taxon>Lacipirellulaceae</taxon>
        <taxon>Posidoniimonas</taxon>
    </lineage>
</organism>
<dbReference type="InterPro" id="IPR008928">
    <property type="entry name" value="6-hairpin_glycosidase_sf"/>
</dbReference>